<dbReference type="Gramene" id="MELO3C013161.2.1">
    <property type="protein sequence ID" value="MELO3C013161.2.1"/>
    <property type="gene ID" value="MELO3C013161.2"/>
</dbReference>
<organism evidence="1">
    <name type="scientific">Cucumis melo</name>
    <name type="common">Muskmelon</name>
    <dbReference type="NCBI Taxonomy" id="3656"/>
    <lineage>
        <taxon>Eukaryota</taxon>
        <taxon>Viridiplantae</taxon>
        <taxon>Streptophyta</taxon>
        <taxon>Embryophyta</taxon>
        <taxon>Tracheophyta</taxon>
        <taxon>Spermatophyta</taxon>
        <taxon>Magnoliopsida</taxon>
        <taxon>eudicotyledons</taxon>
        <taxon>Gunneridae</taxon>
        <taxon>Pentapetalae</taxon>
        <taxon>rosids</taxon>
        <taxon>fabids</taxon>
        <taxon>Cucurbitales</taxon>
        <taxon>Cucurbitaceae</taxon>
        <taxon>Benincaseae</taxon>
        <taxon>Cucumis</taxon>
    </lineage>
</organism>
<proteinExistence type="predicted"/>
<dbReference type="EnsemblPlants" id="MELO3C013161.2.1">
    <property type="protein sequence ID" value="MELO3C013161.2.1"/>
    <property type="gene ID" value="MELO3C013161.2"/>
</dbReference>
<evidence type="ECO:0000313" key="1">
    <source>
        <dbReference type="EnsemblPlants" id="MELO3C013161.2.1"/>
    </source>
</evidence>
<reference evidence="1" key="1">
    <citation type="submission" date="2023-03" db="UniProtKB">
        <authorList>
            <consortium name="EnsemblPlants"/>
        </authorList>
    </citation>
    <scope>IDENTIFICATION</scope>
</reference>
<sequence length="73" mass="7381">MDHGLPLSLVAGSSTPTPLGVIVKKPGALAGSSVTPLGSFILVGGEMVASNWSIKNQEALIVIKGLSDILARV</sequence>
<protein>
    <submittedName>
        <fullName evidence="1">Uncharacterized protein</fullName>
    </submittedName>
</protein>
<name>A0A9I9D4W5_CUCME</name>
<dbReference type="AlphaFoldDB" id="A0A9I9D4W5"/>
<accession>A0A9I9D4W5</accession>